<feature type="transmembrane region" description="Helical" evidence="1">
    <location>
        <begin position="28"/>
        <end position="48"/>
    </location>
</feature>
<reference evidence="2 3" key="1">
    <citation type="submission" date="2019-08" db="EMBL/GenBank/DDBJ databases">
        <title>Bacillus genomes from the desert of Cuatro Cienegas, Coahuila.</title>
        <authorList>
            <person name="Olmedo-Alvarez G."/>
        </authorList>
    </citation>
    <scope>NUCLEOTIDE SEQUENCE [LARGE SCALE GENOMIC DNA]</scope>
    <source>
        <strain evidence="2 3">CH108_3D</strain>
    </source>
</reference>
<keyword evidence="1" id="KW-0812">Transmembrane</keyword>
<gene>
    <name evidence="2" type="ORF">FZC83_08695</name>
</gene>
<organism evidence="2 3">
    <name type="scientific">Rossellomorea marisflavi</name>
    <dbReference type="NCBI Taxonomy" id="189381"/>
    <lineage>
        <taxon>Bacteria</taxon>
        <taxon>Bacillati</taxon>
        <taxon>Bacillota</taxon>
        <taxon>Bacilli</taxon>
        <taxon>Bacillales</taxon>
        <taxon>Bacillaceae</taxon>
        <taxon>Rossellomorea</taxon>
    </lineage>
</organism>
<dbReference type="RefSeq" id="WP_079515073.1">
    <property type="nucleotide sequence ID" value="NZ_FVYY01000008.1"/>
</dbReference>
<feature type="transmembrane region" description="Helical" evidence="1">
    <location>
        <begin position="6"/>
        <end position="21"/>
    </location>
</feature>
<comment type="caution">
    <text evidence="2">The sequence shown here is derived from an EMBL/GenBank/DDBJ whole genome shotgun (WGS) entry which is preliminary data.</text>
</comment>
<protein>
    <submittedName>
        <fullName evidence="2">Uncharacterized protein</fullName>
    </submittedName>
</protein>
<keyword evidence="1" id="KW-0472">Membrane</keyword>
<dbReference type="EMBL" id="VTEQ01000002">
    <property type="protein sequence ID" value="TYS55016.1"/>
    <property type="molecule type" value="Genomic_DNA"/>
</dbReference>
<sequence length="104" mass="11546">MWIVLGLIAIAATGLNLFLYFSGKDHKLAMVLGLSFTALTMCAEYSLVSQWVKAEDWSALKDVVPTMERALWVLVIVSILLNTAPMLIGRKKQKHGKNIDKEGL</sequence>
<name>A0A5D4RZF5_9BACI</name>
<accession>A0A5D4RZF5</accession>
<evidence type="ECO:0000313" key="3">
    <source>
        <dbReference type="Proteomes" id="UP000322997"/>
    </source>
</evidence>
<evidence type="ECO:0000256" key="1">
    <source>
        <dbReference type="SAM" id="Phobius"/>
    </source>
</evidence>
<proteinExistence type="predicted"/>
<keyword evidence="1" id="KW-1133">Transmembrane helix</keyword>
<dbReference type="AlphaFoldDB" id="A0A5D4RZF5"/>
<feature type="transmembrane region" description="Helical" evidence="1">
    <location>
        <begin position="70"/>
        <end position="88"/>
    </location>
</feature>
<evidence type="ECO:0000313" key="2">
    <source>
        <dbReference type="EMBL" id="TYS55016.1"/>
    </source>
</evidence>
<dbReference type="Proteomes" id="UP000322997">
    <property type="component" value="Unassembled WGS sequence"/>
</dbReference>